<evidence type="ECO:0008006" key="4">
    <source>
        <dbReference type="Google" id="ProtNLM"/>
    </source>
</evidence>
<keyword evidence="1" id="KW-0472">Membrane</keyword>
<protein>
    <recommendedName>
        <fullName evidence="4">DUF2878 domain-containing protein</fullName>
    </recommendedName>
</protein>
<feature type="transmembrane region" description="Helical" evidence="1">
    <location>
        <begin position="60"/>
        <end position="80"/>
    </location>
</feature>
<feature type="transmembrane region" description="Helical" evidence="1">
    <location>
        <begin position="92"/>
        <end position="110"/>
    </location>
</feature>
<dbReference type="Pfam" id="PF11086">
    <property type="entry name" value="DUF2878"/>
    <property type="match status" value="1"/>
</dbReference>
<keyword evidence="1" id="KW-1133">Transmembrane helix</keyword>
<dbReference type="RefSeq" id="WP_079552814.1">
    <property type="nucleotide sequence ID" value="NZ_LT670847.1"/>
</dbReference>
<sequence length="172" mass="18588">MKRLWPLSHRGRALLFNALAFEAGWLACVLGGSTVALGAGVLLIGFHLWRVADSGEWRLLGGLALAGLCIDGGFALAGGFTFNEAAQPVWDAGPLPLWLWMLWPLFATLVRHSLDWLWRYPWLATLCGGTGGALSYYGGSVLAGVELAVWLLPAEALVWALLCALLSYHKRG</sequence>
<evidence type="ECO:0000313" key="3">
    <source>
        <dbReference type="Proteomes" id="UP000190911"/>
    </source>
</evidence>
<keyword evidence="3" id="KW-1185">Reference proteome</keyword>
<accession>A0A1M7GRH0</accession>
<reference evidence="2 3" key="1">
    <citation type="submission" date="2016-11" db="EMBL/GenBank/DDBJ databases">
        <authorList>
            <person name="Jaros S."/>
            <person name="Januszkiewicz K."/>
            <person name="Wedrychowicz H."/>
        </authorList>
    </citation>
    <scope>NUCLEOTIDE SEQUENCE [LARGE SCALE GENOMIC DNA]</scope>
    <source>
        <strain evidence="2 3">ACAM 12</strain>
    </source>
</reference>
<name>A0A1M7GRH0_9GAMM</name>
<dbReference type="STRING" id="29571.SAMN05878437_1663"/>
<feature type="transmembrane region" description="Helical" evidence="1">
    <location>
        <begin position="23"/>
        <end position="48"/>
    </location>
</feature>
<evidence type="ECO:0000256" key="1">
    <source>
        <dbReference type="SAM" id="Phobius"/>
    </source>
</evidence>
<evidence type="ECO:0000313" key="2">
    <source>
        <dbReference type="EMBL" id="SHM18459.1"/>
    </source>
</evidence>
<dbReference type="InterPro" id="IPR021306">
    <property type="entry name" value="DUF2878"/>
</dbReference>
<dbReference type="EMBL" id="LT670847">
    <property type="protein sequence ID" value="SHM18459.1"/>
    <property type="molecule type" value="Genomic_DNA"/>
</dbReference>
<feature type="transmembrane region" description="Helical" evidence="1">
    <location>
        <begin position="148"/>
        <end position="168"/>
    </location>
</feature>
<organism evidence="2 3">
    <name type="scientific">Vreelandella subglaciescola</name>
    <dbReference type="NCBI Taxonomy" id="29571"/>
    <lineage>
        <taxon>Bacteria</taxon>
        <taxon>Pseudomonadati</taxon>
        <taxon>Pseudomonadota</taxon>
        <taxon>Gammaproteobacteria</taxon>
        <taxon>Oceanospirillales</taxon>
        <taxon>Halomonadaceae</taxon>
        <taxon>Vreelandella</taxon>
    </lineage>
</organism>
<gene>
    <name evidence="2" type="ORF">SAMN05878437_1663</name>
</gene>
<keyword evidence="1" id="KW-0812">Transmembrane</keyword>
<feature type="transmembrane region" description="Helical" evidence="1">
    <location>
        <begin position="122"/>
        <end position="142"/>
    </location>
</feature>
<proteinExistence type="predicted"/>
<dbReference type="Proteomes" id="UP000190911">
    <property type="component" value="Chromosome I"/>
</dbReference>
<dbReference type="InParanoid" id="A0A1M7GRH0"/>
<dbReference type="OrthoDB" id="21939at2"/>
<dbReference type="AlphaFoldDB" id="A0A1M7GRH0"/>